<evidence type="ECO:0000313" key="2">
    <source>
        <dbReference type="Proteomes" id="UP000645865"/>
    </source>
</evidence>
<dbReference type="AlphaFoldDB" id="A0A8I1E406"/>
<dbReference type="EMBL" id="JAEILH010000019">
    <property type="protein sequence ID" value="MBI6624480.1"/>
    <property type="molecule type" value="Genomic_DNA"/>
</dbReference>
<accession>A0A8I1E406</accession>
<dbReference type="Proteomes" id="UP000645865">
    <property type="component" value="Unassembled WGS sequence"/>
</dbReference>
<gene>
    <name evidence="1" type="ORF">YA0853_12445</name>
</gene>
<organism evidence="1 2">
    <name type="scientific">Pseudomonas rhodesiae</name>
    <dbReference type="NCBI Taxonomy" id="76760"/>
    <lineage>
        <taxon>Bacteria</taxon>
        <taxon>Pseudomonadati</taxon>
        <taxon>Pseudomonadota</taxon>
        <taxon>Gammaproteobacteria</taxon>
        <taxon>Pseudomonadales</taxon>
        <taxon>Pseudomonadaceae</taxon>
        <taxon>Pseudomonas</taxon>
    </lineage>
</organism>
<protein>
    <submittedName>
        <fullName evidence="1">Uncharacterized protein</fullName>
    </submittedName>
</protein>
<comment type="caution">
    <text evidence="1">The sequence shown here is derived from an EMBL/GenBank/DDBJ whole genome shotgun (WGS) entry which is preliminary data.</text>
</comment>
<evidence type="ECO:0000313" key="1">
    <source>
        <dbReference type="EMBL" id="MBI6624480.1"/>
    </source>
</evidence>
<sequence>MPYPRTNRHARRQYRHSDVLTLLLHNQHAIAAAIEELALWAKSTGSSEAHENAITALATLDVNASAITAGILKLRQ</sequence>
<proteinExistence type="predicted"/>
<reference evidence="1" key="1">
    <citation type="submission" date="2020-12" db="EMBL/GenBank/DDBJ databases">
        <title>Comparative genomic insights into the epidemiology and virulence of plant pathogenic Pseudomonads from Turkey.</title>
        <authorList>
            <person name="Dillon M."/>
            <person name="Ruiz-Bedoya T."/>
            <person name="Bendalovic-Torma C."/>
            <person name="Guttman K.M."/>
            <person name="Kwak H."/>
            <person name="Middleton M.A."/>
            <person name="Wang P.W."/>
            <person name="Horuz S."/>
            <person name="Aysan Y."/>
            <person name="Guttman D.S."/>
        </authorList>
    </citation>
    <scope>NUCLEOTIDE SEQUENCE</scope>
    <source>
        <strain evidence="1">S5_IA_3a</strain>
    </source>
</reference>
<name>A0A8I1E406_9PSED</name>